<evidence type="ECO:0000313" key="1">
    <source>
        <dbReference type="EMBL" id="OSX57515.1"/>
    </source>
</evidence>
<dbReference type="RefSeq" id="XP_024334309.1">
    <property type="nucleotide sequence ID" value="XM_024487077.1"/>
</dbReference>
<gene>
    <name evidence="1" type="ORF">POSPLADRAFT_1156525</name>
</gene>
<feature type="non-terminal residue" evidence="1">
    <location>
        <position position="1"/>
    </location>
</feature>
<organism evidence="1 2">
    <name type="scientific">Postia placenta MAD-698-R-SB12</name>
    <dbReference type="NCBI Taxonomy" id="670580"/>
    <lineage>
        <taxon>Eukaryota</taxon>
        <taxon>Fungi</taxon>
        <taxon>Dikarya</taxon>
        <taxon>Basidiomycota</taxon>
        <taxon>Agaricomycotina</taxon>
        <taxon>Agaricomycetes</taxon>
        <taxon>Polyporales</taxon>
        <taxon>Adustoporiaceae</taxon>
        <taxon>Rhodonia</taxon>
    </lineage>
</organism>
<dbReference type="EMBL" id="KZ110608">
    <property type="protein sequence ID" value="OSX57515.1"/>
    <property type="molecule type" value="Genomic_DNA"/>
</dbReference>
<dbReference type="AlphaFoldDB" id="A0A1X6MMD2"/>
<reference evidence="1 2" key="1">
    <citation type="submission" date="2017-04" db="EMBL/GenBank/DDBJ databases">
        <title>Genome Sequence of the Model Brown-Rot Fungus Postia placenta SB12.</title>
        <authorList>
            <consortium name="DOE Joint Genome Institute"/>
            <person name="Gaskell J."/>
            <person name="Kersten P."/>
            <person name="Larrondo L.F."/>
            <person name="Canessa P."/>
            <person name="Martinez D."/>
            <person name="Hibbett D."/>
            <person name="Schmoll M."/>
            <person name="Kubicek C.P."/>
            <person name="Martinez A.T."/>
            <person name="Yadav J."/>
            <person name="Master E."/>
            <person name="Magnuson J.K."/>
            <person name="James T."/>
            <person name="Yaver D."/>
            <person name="Berka R."/>
            <person name="Labutti K."/>
            <person name="Lipzen A."/>
            <person name="Aerts A."/>
            <person name="Barry K."/>
            <person name="Henrissat B."/>
            <person name="Blanchette R."/>
            <person name="Grigoriev I."/>
            <person name="Cullen D."/>
        </authorList>
    </citation>
    <scope>NUCLEOTIDE SEQUENCE [LARGE SCALE GENOMIC DNA]</scope>
    <source>
        <strain evidence="1 2">MAD-698-R-SB12</strain>
    </source>
</reference>
<dbReference type="GeneID" id="36332026"/>
<dbReference type="OrthoDB" id="2804830at2759"/>
<dbReference type="Proteomes" id="UP000194127">
    <property type="component" value="Unassembled WGS sequence"/>
</dbReference>
<proteinExistence type="predicted"/>
<sequence>PTGPADVENLLDLSGALLSCLPRGEGLELDLSVHAGGDAAQVSIPRAICRTLEQCGELRRGAFFTDRLVRAELRQLYLCCRLVVKISEAGPEGGGKGRFVREWGHGPLHTYLHRYELGEIGSGPGTGIAIEQAQRDLHF</sequence>
<accession>A0A1X6MMD2</accession>
<keyword evidence="2" id="KW-1185">Reference proteome</keyword>
<evidence type="ECO:0000313" key="2">
    <source>
        <dbReference type="Proteomes" id="UP000194127"/>
    </source>
</evidence>
<name>A0A1X6MMD2_9APHY</name>
<protein>
    <submittedName>
        <fullName evidence="1">Uncharacterized protein</fullName>
    </submittedName>
</protein>